<comment type="caution">
    <text evidence="2">The sequence shown here is derived from an EMBL/GenBank/DDBJ whole genome shotgun (WGS) entry which is preliminary data.</text>
</comment>
<proteinExistence type="predicted"/>
<protein>
    <submittedName>
        <fullName evidence="2">Uncharacterized protein</fullName>
    </submittedName>
</protein>
<accession>A0AA40ZRZ2</accession>
<name>A0AA40ZRZ2_9BACT</name>
<organism evidence="2 3">
    <name type="scientific">Caecibacteroides pullorum</name>
    <dbReference type="NCBI Taxonomy" id="2725562"/>
    <lineage>
        <taxon>Bacteria</taxon>
        <taxon>Pseudomonadati</taxon>
        <taxon>Bacteroidota</taxon>
        <taxon>Bacteroidia</taxon>
        <taxon>Bacteroidales</taxon>
        <taxon>Bacteroidaceae</taxon>
        <taxon>Caecibacteroides</taxon>
    </lineage>
</organism>
<feature type="region of interest" description="Disordered" evidence="1">
    <location>
        <begin position="1"/>
        <end position="34"/>
    </location>
</feature>
<feature type="compositionally biased region" description="Polar residues" evidence="1">
    <location>
        <begin position="1"/>
        <end position="18"/>
    </location>
</feature>
<evidence type="ECO:0000313" key="2">
    <source>
        <dbReference type="EMBL" id="MBM6856490.1"/>
    </source>
</evidence>
<evidence type="ECO:0000313" key="3">
    <source>
        <dbReference type="Proteomes" id="UP000698924"/>
    </source>
</evidence>
<dbReference type="AlphaFoldDB" id="A0AA40ZRZ2"/>
<sequence>MDIQGQKISQMSELSEVSGQEYIPVVDSGGNNKKVKTDKFAKKSDIPDISGLATKTEVEEAITQATADQLTKTEAAGTYATKQSLEGLSEDVEQLKLSQSPYAVAGWDPDELAPESVSFFRGTKDILMKYDFYLLDTTDNTRQTTKPVGKLMRNNLLRFADGSFAPTVGITEAQRAECDVELYLDEAQQQKYCDAGAFDAEAFYNEHGMAKLYNSEGTEVRVLRPWETTETKYTIGIARTDTVYLLDNVIGESGKAWKGIFTNPVVWDGIDVSKYPLVPTAIGPGPACTVNKKTRNFLYLYKGEGNCQSGKGQNNLCTMFYDQEKTYPRVNDMQQINNMTYARSNNADANAPYPFAEGGYHALNTLITELEVLYGTKYLHNANMFGSGISSNDSCANEENWLVNGGVRFKKNGTETWTYAKWSDQKDIYYNATGNRTHFYNLINSEYPKEACMESQMAFSFAVETGVPEDTEFEFYGYKYRYVSVPGTDGTASMNVRVYKVMSQTFTAYTSDGTEQSWDVEVNLRMSLYSGVNLSGDIFMYCGGGYEQVGTCLYPTSASTGNPVKFYLQPDQLQWHTEKSSSKTELGVFDFESQYLMIGEGTNLGDGYALRRLPYAPWKIEKGGSISTGECLYVWDNNYWSTTLNQRVRLACRSRGAANYSNCSPRYLLANHAVTAAYRATGGSAQALIE</sequence>
<dbReference type="EMBL" id="JACJMO010000002">
    <property type="protein sequence ID" value="MBM6856490.1"/>
    <property type="molecule type" value="Genomic_DNA"/>
</dbReference>
<dbReference type="RefSeq" id="WP_204970979.1">
    <property type="nucleotide sequence ID" value="NZ_JAAZTS010000002.1"/>
</dbReference>
<keyword evidence="3" id="KW-1185">Reference proteome</keyword>
<reference evidence="2 3" key="1">
    <citation type="journal article" date="2021" name="Sci. Rep.">
        <title>The distribution of antibiotic resistance genes in chicken gut microbiota commensals.</title>
        <authorList>
            <person name="Juricova H."/>
            <person name="Matiasovicova J."/>
            <person name="Kubasova T."/>
            <person name="Cejkova D."/>
            <person name="Rychlik I."/>
        </authorList>
    </citation>
    <scope>NUCLEOTIDE SEQUENCE [LARGE SCALE GENOMIC DNA]</scope>
    <source>
        <strain evidence="2 3">An421</strain>
    </source>
</reference>
<dbReference type="Proteomes" id="UP000698924">
    <property type="component" value="Unassembled WGS sequence"/>
</dbReference>
<gene>
    <name evidence="2" type="ORF">H6D15_02540</name>
</gene>
<evidence type="ECO:0000256" key="1">
    <source>
        <dbReference type="SAM" id="MobiDB-lite"/>
    </source>
</evidence>